<sequence length="277" mass="31367">MNYLTAYYTDQGKRKGINQDSLLVTRTEYEGQEVLLAAVCDGMGGLSKGEVASAEAIRSLEEWFRRDFEALAGQEEFEDALYDSWEELFQNVHTRLLDYGQHLGARVGTTLTAILFREKNYYIAHVGDTRIYEIKDQVVQLTRDQVAAQLDAAYRKKEIRGSGGVNTQEKGDAGKETECGKPEYGKGQHILLQGIGCAPVLRPVYHSGKVERDAVYLLCTDGFRHKLHRQEMREAFHSGNCRDEEKLSEQGRMLARLALDRGEKDNLTVILIRTLED</sequence>
<dbReference type="SMART" id="SM00331">
    <property type="entry name" value="PP2C_SIG"/>
    <property type="match status" value="1"/>
</dbReference>
<organism evidence="3 4">
    <name type="scientific">Schaedlerella arabinosiphila</name>
    <dbReference type="NCBI Taxonomy" id="2044587"/>
    <lineage>
        <taxon>Bacteria</taxon>
        <taxon>Bacillati</taxon>
        <taxon>Bacillota</taxon>
        <taxon>Clostridia</taxon>
        <taxon>Lachnospirales</taxon>
        <taxon>Lachnospiraceae</taxon>
        <taxon>Schaedlerella</taxon>
    </lineage>
</organism>
<feature type="compositionally biased region" description="Basic and acidic residues" evidence="1">
    <location>
        <begin position="169"/>
        <end position="180"/>
    </location>
</feature>
<name>A0A3R8KXX0_9FIRM</name>
<dbReference type="RefSeq" id="WP_125129358.1">
    <property type="nucleotide sequence ID" value="NZ_RHJS01000002.1"/>
</dbReference>
<dbReference type="InterPro" id="IPR036457">
    <property type="entry name" value="PPM-type-like_dom_sf"/>
</dbReference>
<accession>A0A3R8KXX0</accession>
<evidence type="ECO:0000313" key="3">
    <source>
        <dbReference type="EMBL" id="RRK34202.1"/>
    </source>
</evidence>
<feature type="region of interest" description="Disordered" evidence="1">
    <location>
        <begin position="161"/>
        <end position="180"/>
    </location>
</feature>
<gene>
    <name evidence="3" type="ORF">EBB54_24860</name>
</gene>
<dbReference type="SUPFAM" id="SSF81606">
    <property type="entry name" value="PP2C-like"/>
    <property type="match status" value="1"/>
</dbReference>
<keyword evidence="4" id="KW-1185">Reference proteome</keyword>
<dbReference type="CDD" id="cd00143">
    <property type="entry name" value="PP2Cc"/>
    <property type="match status" value="1"/>
</dbReference>
<dbReference type="AlphaFoldDB" id="A0A3R8KXX0"/>
<dbReference type="PROSITE" id="PS51746">
    <property type="entry name" value="PPM_2"/>
    <property type="match status" value="1"/>
</dbReference>
<evidence type="ECO:0000313" key="4">
    <source>
        <dbReference type="Proteomes" id="UP000274920"/>
    </source>
</evidence>
<dbReference type="GO" id="GO:0004722">
    <property type="term" value="F:protein serine/threonine phosphatase activity"/>
    <property type="evidence" value="ECO:0007669"/>
    <property type="project" value="InterPro"/>
</dbReference>
<comment type="caution">
    <text evidence="3">The sequence shown here is derived from an EMBL/GenBank/DDBJ whole genome shotgun (WGS) entry which is preliminary data.</text>
</comment>
<dbReference type="EMBL" id="RHJS01000002">
    <property type="protein sequence ID" value="RRK34202.1"/>
    <property type="molecule type" value="Genomic_DNA"/>
</dbReference>
<proteinExistence type="predicted"/>
<reference evidence="3" key="1">
    <citation type="submission" date="2018-10" db="EMBL/GenBank/DDBJ databases">
        <title>Schaedlerella arabinophila gen. nov. sp. nov., isolated from the mouse intestinal tract and comparative analysis with the genome of the closely related altered Schaedler flora strain ASF502.</title>
        <authorList>
            <person name="Miyake S."/>
            <person name="Soh M."/>
            <person name="Seedorf H."/>
        </authorList>
    </citation>
    <scope>NUCLEOTIDE SEQUENCE [LARGE SCALE GENOMIC DNA]</scope>
    <source>
        <strain evidence="3">DSM 106076</strain>
    </source>
</reference>
<evidence type="ECO:0000259" key="2">
    <source>
        <dbReference type="PROSITE" id="PS51746"/>
    </source>
</evidence>
<dbReference type="Gene3D" id="3.60.40.10">
    <property type="entry name" value="PPM-type phosphatase domain"/>
    <property type="match status" value="1"/>
</dbReference>
<protein>
    <submittedName>
        <fullName evidence="3">Serine/threonine-protein phosphatase</fullName>
    </submittedName>
</protein>
<dbReference type="InterPro" id="IPR015655">
    <property type="entry name" value="PP2C"/>
</dbReference>
<dbReference type="Proteomes" id="UP000274920">
    <property type="component" value="Unassembled WGS sequence"/>
</dbReference>
<dbReference type="SMART" id="SM00332">
    <property type="entry name" value="PP2Cc"/>
    <property type="match status" value="1"/>
</dbReference>
<dbReference type="Pfam" id="PF13672">
    <property type="entry name" value="PP2C_2"/>
    <property type="match status" value="1"/>
</dbReference>
<feature type="domain" description="PPM-type phosphatase" evidence="2">
    <location>
        <begin position="4"/>
        <end position="274"/>
    </location>
</feature>
<dbReference type="PANTHER" id="PTHR47992">
    <property type="entry name" value="PROTEIN PHOSPHATASE"/>
    <property type="match status" value="1"/>
</dbReference>
<dbReference type="InterPro" id="IPR001932">
    <property type="entry name" value="PPM-type_phosphatase-like_dom"/>
</dbReference>
<evidence type="ECO:0000256" key="1">
    <source>
        <dbReference type="SAM" id="MobiDB-lite"/>
    </source>
</evidence>